<dbReference type="InterPro" id="IPR025720">
    <property type="entry name" value="RibU"/>
</dbReference>
<dbReference type="AlphaFoldDB" id="A0A1I5VQ10"/>
<feature type="transmembrane region" description="Helical" evidence="8">
    <location>
        <begin position="209"/>
        <end position="236"/>
    </location>
</feature>
<evidence type="ECO:0000256" key="6">
    <source>
        <dbReference type="ARBA" id="ARBA00022989"/>
    </source>
</evidence>
<comment type="similarity">
    <text evidence="2">Belongs to the prokaryotic riboflavin transporter (P-RFT) (TC 2.A.87) family.</text>
</comment>
<feature type="transmembrane region" description="Helical" evidence="8">
    <location>
        <begin position="93"/>
        <end position="112"/>
    </location>
</feature>
<dbReference type="PANTHER" id="PTHR38438:SF1">
    <property type="entry name" value="RIBOFLAVIN TRANSPORTER RIBU"/>
    <property type="match status" value="1"/>
</dbReference>
<name>A0A1I5VQ10_9FIRM</name>
<feature type="transmembrane region" description="Helical" evidence="8">
    <location>
        <begin position="132"/>
        <end position="151"/>
    </location>
</feature>
<dbReference type="PANTHER" id="PTHR38438">
    <property type="entry name" value="RIBOFLAVIN TRANSPORTER RIBU"/>
    <property type="match status" value="1"/>
</dbReference>
<dbReference type="Gene3D" id="1.10.1760.20">
    <property type="match status" value="1"/>
</dbReference>
<protein>
    <submittedName>
        <fullName evidence="9">Riboflavin transporter FmnP</fullName>
    </submittedName>
</protein>
<keyword evidence="7 8" id="KW-0472">Membrane</keyword>
<evidence type="ECO:0000256" key="1">
    <source>
        <dbReference type="ARBA" id="ARBA00004651"/>
    </source>
</evidence>
<reference evidence="10" key="1">
    <citation type="submission" date="2016-10" db="EMBL/GenBank/DDBJ databases">
        <authorList>
            <person name="Varghese N."/>
            <person name="Submissions S."/>
        </authorList>
    </citation>
    <scope>NUCLEOTIDE SEQUENCE [LARGE SCALE GENOMIC DNA]</scope>
    <source>
        <strain evidence="10">P18</strain>
    </source>
</reference>
<feature type="transmembrane region" description="Helical" evidence="8">
    <location>
        <begin position="21"/>
        <end position="40"/>
    </location>
</feature>
<accession>A0A1I5VQ10</accession>
<comment type="subcellular location">
    <subcellularLocation>
        <location evidence="1">Cell membrane</location>
        <topology evidence="1">Multi-pass membrane protein</topology>
    </subcellularLocation>
</comment>
<keyword evidence="6 8" id="KW-1133">Transmembrane helix</keyword>
<evidence type="ECO:0000256" key="7">
    <source>
        <dbReference type="ARBA" id="ARBA00023136"/>
    </source>
</evidence>
<evidence type="ECO:0000256" key="3">
    <source>
        <dbReference type="ARBA" id="ARBA00022448"/>
    </source>
</evidence>
<dbReference type="RefSeq" id="WP_074889140.1">
    <property type="nucleotide sequence ID" value="NZ_FOXO01000018.1"/>
</dbReference>
<keyword evidence="3" id="KW-0813">Transport</keyword>
<dbReference type="EMBL" id="FOXO01000018">
    <property type="protein sequence ID" value="SFQ09648.1"/>
    <property type="molecule type" value="Genomic_DNA"/>
</dbReference>
<gene>
    <name evidence="9" type="ORF">SAMN04487928_11861</name>
</gene>
<evidence type="ECO:0000256" key="2">
    <source>
        <dbReference type="ARBA" id="ARBA00005540"/>
    </source>
</evidence>
<evidence type="ECO:0000313" key="9">
    <source>
        <dbReference type="EMBL" id="SFQ09648.1"/>
    </source>
</evidence>
<dbReference type="OrthoDB" id="9809216at2"/>
<evidence type="ECO:0000256" key="5">
    <source>
        <dbReference type="ARBA" id="ARBA00022692"/>
    </source>
</evidence>
<sequence length="260" mass="28227">MKQEQSLLQIIAGNSGRFIGLILLIVLAFVLAYLAETIAAKKDLREGRKSEGILTPRKMAIIGVFSAISFVLMLIEFPLPIAPSFYKFDFSDIPALIVGFAAGPFAGVMVEFIKVTLNVLIQGTTSAFVGEIANFVIGASFVMVASIVYRFKRTRKTALIGCILATLCIAFIGAALNAFFMIPAYALMFGGVENILKAGTEIYPFVDNLFTFCLFCVAPFNLVKGIVHSAVTFLIYKQISPILKAEPMLVAKKKTVEADA</sequence>
<proteinExistence type="inferred from homology"/>
<evidence type="ECO:0000256" key="8">
    <source>
        <dbReference type="SAM" id="Phobius"/>
    </source>
</evidence>
<feature type="transmembrane region" description="Helical" evidence="8">
    <location>
        <begin position="158"/>
        <end position="189"/>
    </location>
</feature>
<keyword evidence="4" id="KW-1003">Cell membrane</keyword>
<keyword evidence="5 8" id="KW-0812">Transmembrane</keyword>
<organism evidence="9 10">
    <name type="scientific">Butyrivibrio proteoclasticus</name>
    <dbReference type="NCBI Taxonomy" id="43305"/>
    <lineage>
        <taxon>Bacteria</taxon>
        <taxon>Bacillati</taxon>
        <taxon>Bacillota</taxon>
        <taxon>Clostridia</taxon>
        <taxon>Lachnospirales</taxon>
        <taxon>Lachnospiraceae</taxon>
        <taxon>Butyrivibrio</taxon>
    </lineage>
</organism>
<evidence type="ECO:0000313" key="10">
    <source>
        <dbReference type="Proteomes" id="UP000182624"/>
    </source>
</evidence>
<evidence type="ECO:0000256" key="4">
    <source>
        <dbReference type="ARBA" id="ARBA00022475"/>
    </source>
</evidence>
<dbReference type="Proteomes" id="UP000182624">
    <property type="component" value="Unassembled WGS sequence"/>
</dbReference>
<dbReference type="Pfam" id="PF12822">
    <property type="entry name" value="ECF_trnsprt"/>
    <property type="match status" value="1"/>
</dbReference>
<dbReference type="GO" id="GO:0032217">
    <property type="term" value="F:riboflavin transmembrane transporter activity"/>
    <property type="evidence" value="ECO:0007669"/>
    <property type="project" value="InterPro"/>
</dbReference>
<keyword evidence="10" id="KW-1185">Reference proteome</keyword>
<dbReference type="InterPro" id="IPR024529">
    <property type="entry name" value="ECF_trnsprt_substrate-spec"/>
</dbReference>
<feature type="transmembrane region" description="Helical" evidence="8">
    <location>
        <begin position="60"/>
        <end position="81"/>
    </location>
</feature>
<dbReference type="GO" id="GO:0005886">
    <property type="term" value="C:plasma membrane"/>
    <property type="evidence" value="ECO:0007669"/>
    <property type="project" value="UniProtKB-SubCell"/>
</dbReference>